<evidence type="ECO:0000256" key="2">
    <source>
        <dbReference type="ARBA" id="ARBA00022692"/>
    </source>
</evidence>
<dbReference type="Pfam" id="PF12796">
    <property type="entry name" value="Ank_2"/>
    <property type="match status" value="2"/>
</dbReference>
<protein>
    <recommendedName>
        <fullName evidence="9">PGG domain-containing protein</fullName>
    </recommendedName>
</protein>
<keyword evidence="4 8" id="KW-1133">Transmembrane helix</keyword>
<evidence type="ECO:0000256" key="3">
    <source>
        <dbReference type="ARBA" id="ARBA00022737"/>
    </source>
</evidence>
<dbReference type="PANTHER" id="PTHR24186:SF50">
    <property type="entry name" value="ANKYRIN REPEAT-CONTAINING PROTEIN ITN1-LIKE ISOFORM X1"/>
    <property type="match status" value="1"/>
</dbReference>
<gene>
    <name evidence="10" type="ORF">RHGRI_012212</name>
</gene>
<evidence type="ECO:0000256" key="4">
    <source>
        <dbReference type="ARBA" id="ARBA00022989"/>
    </source>
</evidence>
<name>A0AAV6KPJ3_9ERIC</name>
<dbReference type="Pfam" id="PF00023">
    <property type="entry name" value="Ank"/>
    <property type="match status" value="1"/>
</dbReference>
<dbReference type="InterPro" id="IPR036770">
    <property type="entry name" value="Ankyrin_rpt-contain_sf"/>
</dbReference>
<feature type="repeat" description="ANK" evidence="7">
    <location>
        <begin position="238"/>
        <end position="271"/>
    </location>
</feature>
<dbReference type="InterPro" id="IPR002110">
    <property type="entry name" value="Ankyrin_rpt"/>
</dbReference>
<feature type="repeat" description="ANK" evidence="7">
    <location>
        <begin position="69"/>
        <end position="90"/>
    </location>
</feature>
<proteinExistence type="predicted"/>
<dbReference type="Pfam" id="PF13962">
    <property type="entry name" value="PGG"/>
    <property type="match status" value="1"/>
</dbReference>
<dbReference type="SUPFAM" id="SSF48403">
    <property type="entry name" value="Ankyrin repeat"/>
    <property type="match status" value="1"/>
</dbReference>
<dbReference type="PANTHER" id="PTHR24186">
    <property type="entry name" value="PROTEIN PHOSPHATASE 1 REGULATORY SUBUNIT"/>
    <property type="match status" value="1"/>
</dbReference>
<dbReference type="GO" id="GO:0005886">
    <property type="term" value="C:plasma membrane"/>
    <property type="evidence" value="ECO:0007669"/>
    <property type="project" value="TreeGrafter"/>
</dbReference>
<dbReference type="InterPro" id="IPR026961">
    <property type="entry name" value="PGG_dom"/>
</dbReference>
<keyword evidence="2 8" id="KW-0812">Transmembrane</keyword>
<keyword evidence="6 8" id="KW-0472">Membrane</keyword>
<evidence type="ECO:0000313" key="11">
    <source>
        <dbReference type="Proteomes" id="UP000823749"/>
    </source>
</evidence>
<feature type="transmembrane region" description="Helical" evidence="8">
    <location>
        <begin position="543"/>
        <end position="566"/>
    </location>
</feature>
<feature type="transmembrane region" description="Helical" evidence="8">
    <location>
        <begin position="502"/>
        <end position="531"/>
    </location>
</feature>
<evidence type="ECO:0000256" key="6">
    <source>
        <dbReference type="ARBA" id="ARBA00023136"/>
    </source>
</evidence>
<evidence type="ECO:0000256" key="1">
    <source>
        <dbReference type="ARBA" id="ARBA00004141"/>
    </source>
</evidence>
<dbReference type="AlphaFoldDB" id="A0AAV6KPJ3"/>
<evidence type="ECO:0000256" key="8">
    <source>
        <dbReference type="SAM" id="Phobius"/>
    </source>
</evidence>
<evidence type="ECO:0000259" key="9">
    <source>
        <dbReference type="Pfam" id="PF13962"/>
    </source>
</evidence>
<keyword evidence="11" id="KW-1185">Reference proteome</keyword>
<dbReference type="PROSITE" id="PS50297">
    <property type="entry name" value="ANK_REP_REGION"/>
    <property type="match status" value="3"/>
</dbReference>
<evidence type="ECO:0000313" key="10">
    <source>
        <dbReference type="EMBL" id="KAG5554572.1"/>
    </source>
</evidence>
<accession>A0AAV6KPJ3</accession>
<comment type="subcellular location">
    <subcellularLocation>
        <location evidence="1">Membrane</location>
        <topology evidence="1">Multi-pass membrane protein</topology>
    </subcellularLocation>
</comment>
<comment type="caution">
    <text evidence="10">The sequence shown here is derived from an EMBL/GenBank/DDBJ whole genome shotgun (WGS) entry which is preliminary data.</text>
</comment>
<feature type="transmembrane region" description="Helical" evidence="8">
    <location>
        <begin position="458"/>
        <end position="482"/>
    </location>
</feature>
<dbReference type="PROSITE" id="PS50088">
    <property type="entry name" value="ANK_REPEAT"/>
    <property type="match status" value="3"/>
</dbReference>
<dbReference type="Proteomes" id="UP000823749">
    <property type="component" value="Chromosome 4"/>
</dbReference>
<keyword evidence="5 7" id="KW-0040">ANK repeat</keyword>
<sequence length="613" mass="67954">MDRNLYNAASEGKVVVLRQHFDQHFDQLEIQTTANKNTALHVAAQFGRSQCVAAILEVCPSLLRQVNIRGETPLHMAAREGYSSVVKALIGCAKKKEQELESGWSGEAKKMLRATNADGDTALHMAVRNCHLEKEKDNYLEVVRLLTGEDPEFEHPANNAEETPLYLAAERGFPGVAVLATLLKTCTSPTYSGPGGRTALHAATLHDFAGLYPGTPPNGSTKELLKWKKDLIKQTDAHGWTPLHYAACNKNGKGVVKELLATDISMAYITTTNKDGLETALHIAAAHGHIDVMEVLLSYNPDCWEMVNSKGQNVLHIAVDMNRESVIEFILEKYSWVGQLINQKDNNGNTPLHLIIASDCRVELWKHHRADRLAFNGENMTPNDLVWSNLKEERMSTFAATHIMDPMFRDMVIGGGRNIACNPRDNVAQLAQLAKCRRRVKRIAEDKKKVDAKNYREWFQTLMVVGALIATITFAAAFAIPGGYDGNRGRDQGMVVLARAKAFKAFVITNTIAMMCSVISIFLCITGLWYAYKEDDKINDRAIARYFGAVVLILVAMFAIMFAFIAATFAMLAHSIALALSTCIIACIPFIAYTSELGKFISRLFAKKMSFSY</sequence>
<keyword evidence="3" id="KW-0677">Repeat</keyword>
<feature type="repeat" description="ANK" evidence="7">
    <location>
        <begin position="276"/>
        <end position="302"/>
    </location>
</feature>
<reference evidence="10" key="1">
    <citation type="submission" date="2020-08" db="EMBL/GenBank/DDBJ databases">
        <title>Plant Genome Project.</title>
        <authorList>
            <person name="Zhang R.-G."/>
        </authorList>
    </citation>
    <scope>NUCLEOTIDE SEQUENCE</scope>
    <source>
        <strain evidence="10">WSP0</strain>
        <tissue evidence="10">Leaf</tissue>
    </source>
</reference>
<feature type="transmembrane region" description="Helical" evidence="8">
    <location>
        <begin position="572"/>
        <end position="593"/>
    </location>
</feature>
<evidence type="ECO:0000256" key="7">
    <source>
        <dbReference type="PROSITE-ProRule" id="PRU00023"/>
    </source>
</evidence>
<dbReference type="SMART" id="SM00248">
    <property type="entry name" value="ANK"/>
    <property type="match status" value="7"/>
</dbReference>
<dbReference type="EMBL" id="JACTNZ010000004">
    <property type="protein sequence ID" value="KAG5554572.1"/>
    <property type="molecule type" value="Genomic_DNA"/>
</dbReference>
<evidence type="ECO:0000256" key="5">
    <source>
        <dbReference type="ARBA" id="ARBA00023043"/>
    </source>
</evidence>
<organism evidence="10 11">
    <name type="scientific">Rhododendron griersonianum</name>
    <dbReference type="NCBI Taxonomy" id="479676"/>
    <lineage>
        <taxon>Eukaryota</taxon>
        <taxon>Viridiplantae</taxon>
        <taxon>Streptophyta</taxon>
        <taxon>Embryophyta</taxon>
        <taxon>Tracheophyta</taxon>
        <taxon>Spermatophyta</taxon>
        <taxon>Magnoliopsida</taxon>
        <taxon>eudicotyledons</taxon>
        <taxon>Gunneridae</taxon>
        <taxon>Pentapetalae</taxon>
        <taxon>asterids</taxon>
        <taxon>Ericales</taxon>
        <taxon>Ericaceae</taxon>
        <taxon>Ericoideae</taxon>
        <taxon>Rhodoreae</taxon>
        <taxon>Rhododendron</taxon>
    </lineage>
</organism>
<dbReference type="Gene3D" id="1.25.40.20">
    <property type="entry name" value="Ankyrin repeat-containing domain"/>
    <property type="match status" value="3"/>
</dbReference>
<feature type="domain" description="PGG" evidence="9">
    <location>
        <begin position="453"/>
        <end position="570"/>
    </location>
</feature>